<evidence type="ECO:0000313" key="2">
    <source>
        <dbReference type="Proteomes" id="UP000000447"/>
    </source>
</evidence>
<accession>B9L541</accession>
<dbReference type="eggNOG" id="COG2362">
    <property type="taxonomic scope" value="Bacteria"/>
</dbReference>
<keyword evidence="1" id="KW-0645">Protease</keyword>
<dbReference type="SUPFAM" id="SSF63992">
    <property type="entry name" value="Dipeptide transport protein"/>
    <property type="match status" value="1"/>
</dbReference>
<keyword evidence="1" id="KW-0031">Aminopeptidase</keyword>
<dbReference type="InterPro" id="IPR027476">
    <property type="entry name" value="DppA_N"/>
</dbReference>
<protein>
    <submittedName>
        <fullName evidence="1">D-aminopeptidase, putative</fullName>
    </submittedName>
</protein>
<dbReference type="InterPro" id="IPR036177">
    <property type="entry name" value="Peptidase_M55_sf"/>
</dbReference>
<proteinExistence type="predicted"/>
<keyword evidence="1" id="KW-0614">Plasmid</keyword>
<keyword evidence="2" id="KW-1185">Reference proteome</keyword>
<organism evidence="1 2">
    <name type="scientific">Thermomicrobium roseum (strain ATCC 27502 / DSM 5159 / P-2)</name>
    <dbReference type="NCBI Taxonomy" id="309801"/>
    <lineage>
        <taxon>Bacteria</taxon>
        <taxon>Pseudomonadati</taxon>
        <taxon>Thermomicrobiota</taxon>
        <taxon>Thermomicrobia</taxon>
        <taxon>Thermomicrobiales</taxon>
        <taxon>Thermomicrobiaceae</taxon>
        <taxon>Thermomicrobium</taxon>
    </lineage>
</organism>
<dbReference type="KEGG" id="tro:trd_A0904"/>
<dbReference type="GO" id="GO:0004177">
    <property type="term" value="F:aminopeptidase activity"/>
    <property type="evidence" value="ECO:0007669"/>
    <property type="project" value="UniProtKB-KW"/>
</dbReference>
<evidence type="ECO:0000313" key="1">
    <source>
        <dbReference type="EMBL" id="ACM06411.1"/>
    </source>
</evidence>
<dbReference type="Gene3D" id="3.40.50.10780">
    <property type="entry name" value="Dipeptide transport protein"/>
    <property type="match status" value="1"/>
</dbReference>
<dbReference type="OrthoDB" id="9785420at2"/>
<dbReference type="InterPro" id="IPR007035">
    <property type="entry name" value="Peptidase_M55"/>
</dbReference>
<dbReference type="RefSeq" id="WP_012642398.1">
    <property type="nucleotide sequence ID" value="NC_011961.1"/>
</dbReference>
<dbReference type="AlphaFoldDB" id="B9L541"/>
<dbReference type="EMBL" id="CP001276">
    <property type="protein sequence ID" value="ACM06411.1"/>
    <property type="molecule type" value="Genomic_DNA"/>
</dbReference>
<dbReference type="HOGENOM" id="CLU_1106706_0_0_0"/>
<geneLocation type="plasmid" evidence="2">
    <name>Tros</name>
</geneLocation>
<keyword evidence="1" id="KW-0378">Hydrolase</keyword>
<dbReference type="Pfam" id="PF04951">
    <property type="entry name" value="Peptidase_M55"/>
    <property type="match status" value="1"/>
</dbReference>
<sequence length="251" mass="27262">MELVIVADLEGMSGVAERAWCDPARPEYARALEQYAEDVRAVSQAARAFGIARIRLLDWHGRAIPPSLCTSDIEPALLPLDRNPRLAVLLGFHARGDAPRAFAPCTLLPGLSIEWDGRPAGELALASRWLGEQGIPLLLVSGDRALTAEAELWTDQTTAIAVKLAHSPDRAECLPPDRARAALVDALQRVLARRSWWWVYRPSSPIDVTVSLPAGGQERLVASSMNELFVQLDRLVARAGGIPTLARLASS</sequence>
<name>B9L541_THERP</name>
<reference evidence="1 2" key="1">
    <citation type="journal article" date="2009" name="PLoS ONE">
        <title>Complete genome sequence of the aerobic CO-oxidizing thermophile Thermomicrobium roseum.</title>
        <authorList>
            <person name="Wu D."/>
            <person name="Raymond J."/>
            <person name="Wu M."/>
            <person name="Chatterji S."/>
            <person name="Ren Q."/>
            <person name="Graham J.E."/>
            <person name="Bryant D.A."/>
            <person name="Robb F."/>
            <person name="Colman A."/>
            <person name="Tallon L.J."/>
            <person name="Badger J.H."/>
            <person name="Madupu R."/>
            <person name="Ward N.L."/>
            <person name="Eisen J.A."/>
        </authorList>
    </citation>
    <scope>NUCLEOTIDE SEQUENCE [LARGE SCALE GENOMIC DNA]</scope>
    <source>
        <strain evidence="2">ATCC 27502 / DSM 5159 / P-2</strain>
        <plasmid evidence="1">unnamed</plasmid>
    </source>
</reference>
<dbReference type="Proteomes" id="UP000000447">
    <property type="component" value="Plasmid unnamed"/>
</dbReference>
<gene>
    <name evidence="1" type="ordered locus">trd_A0904</name>
</gene>